<dbReference type="InterPro" id="IPR003730">
    <property type="entry name" value="Cu_polyphenol_OxRdtase"/>
</dbReference>
<evidence type="ECO:0000256" key="10">
    <source>
        <dbReference type="RuleBase" id="RU361274"/>
    </source>
</evidence>
<comment type="catalytic activity">
    <reaction evidence="7">
        <text>adenosine + H2O + H(+) = inosine + NH4(+)</text>
        <dbReference type="Rhea" id="RHEA:24408"/>
        <dbReference type="ChEBI" id="CHEBI:15377"/>
        <dbReference type="ChEBI" id="CHEBI:15378"/>
        <dbReference type="ChEBI" id="CHEBI:16335"/>
        <dbReference type="ChEBI" id="CHEBI:17596"/>
        <dbReference type="ChEBI" id="CHEBI:28938"/>
        <dbReference type="EC" id="3.5.4.4"/>
    </reaction>
    <physiologicalReaction direction="left-to-right" evidence="7">
        <dbReference type="Rhea" id="RHEA:24409"/>
    </physiologicalReaction>
</comment>
<dbReference type="InterPro" id="IPR038371">
    <property type="entry name" value="Cu_polyphenol_OxRdtase_sf"/>
</dbReference>
<protein>
    <recommendedName>
        <fullName evidence="10">Purine nucleoside phosphorylase</fullName>
    </recommendedName>
</protein>
<keyword evidence="6" id="KW-0862">Zinc</keyword>
<comment type="catalytic activity">
    <reaction evidence="1">
        <text>inosine + phosphate = alpha-D-ribose 1-phosphate + hypoxanthine</text>
        <dbReference type="Rhea" id="RHEA:27646"/>
        <dbReference type="ChEBI" id="CHEBI:17368"/>
        <dbReference type="ChEBI" id="CHEBI:17596"/>
        <dbReference type="ChEBI" id="CHEBI:43474"/>
        <dbReference type="ChEBI" id="CHEBI:57720"/>
        <dbReference type="EC" id="2.4.2.1"/>
    </reaction>
    <physiologicalReaction direction="left-to-right" evidence="1">
        <dbReference type="Rhea" id="RHEA:27647"/>
    </physiologicalReaction>
</comment>
<gene>
    <name evidence="11" type="ORF">NCTC12112_00170</name>
</gene>
<dbReference type="KEGG" id="ful:C4N20_08105"/>
<evidence type="ECO:0000256" key="2">
    <source>
        <dbReference type="ARBA" id="ARBA00007353"/>
    </source>
</evidence>
<reference evidence="11 12" key="1">
    <citation type="submission" date="2018-06" db="EMBL/GenBank/DDBJ databases">
        <authorList>
            <consortium name="Pathogen Informatics"/>
            <person name="Doyle S."/>
        </authorList>
    </citation>
    <scope>NUCLEOTIDE SEQUENCE [LARGE SCALE GENOMIC DNA]</scope>
    <source>
        <strain evidence="11 12">NCTC12112</strain>
    </source>
</reference>
<name>A0AAX1TUG3_9FUSO</name>
<proteinExistence type="inferred from homology"/>
<comment type="catalytic activity">
    <reaction evidence="8">
        <text>adenosine + phosphate = alpha-D-ribose 1-phosphate + adenine</text>
        <dbReference type="Rhea" id="RHEA:27642"/>
        <dbReference type="ChEBI" id="CHEBI:16335"/>
        <dbReference type="ChEBI" id="CHEBI:16708"/>
        <dbReference type="ChEBI" id="CHEBI:43474"/>
        <dbReference type="ChEBI" id="CHEBI:57720"/>
        <dbReference type="EC" id="2.4.2.1"/>
    </reaction>
    <physiologicalReaction direction="left-to-right" evidence="8">
        <dbReference type="Rhea" id="RHEA:27643"/>
    </physiologicalReaction>
</comment>
<evidence type="ECO:0000256" key="8">
    <source>
        <dbReference type="ARBA" id="ARBA00048968"/>
    </source>
</evidence>
<evidence type="ECO:0000313" key="12">
    <source>
        <dbReference type="Proteomes" id="UP000249008"/>
    </source>
</evidence>
<keyword evidence="5" id="KW-0378">Hydrolase</keyword>
<dbReference type="PANTHER" id="PTHR30616:SF2">
    <property type="entry name" value="PURINE NUCLEOSIDE PHOSPHORYLASE LACC1"/>
    <property type="match status" value="1"/>
</dbReference>
<dbReference type="AlphaFoldDB" id="A0AAX1TUG3"/>
<evidence type="ECO:0000256" key="1">
    <source>
        <dbReference type="ARBA" id="ARBA00000553"/>
    </source>
</evidence>
<evidence type="ECO:0000313" key="11">
    <source>
        <dbReference type="EMBL" id="SQI99529.1"/>
    </source>
</evidence>
<evidence type="ECO:0000256" key="4">
    <source>
        <dbReference type="ARBA" id="ARBA00022723"/>
    </source>
</evidence>
<organism evidence="11 12">
    <name type="scientific">Fusobacterium ulcerans</name>
    <dbReference type="NCBI Taxonomy" id="861"/>
    <lineage>
        <taxon>Bacteria</taxon>
        <taxon>Fusobacteriati</taxon>
        <taxon>Fusobacteriota</taxon>
        <taxon>Fusobacteriia</taxon>
        <taxon>Fusobacteriales</taxon>
        <taxon>Fusobacteriaceae</taxon>
        <taxon>Fusobacterium</taxon>
    </lineage>
</organism>
<evidence type="ECO:0000256" key="6">
    <source>
        <dbReference type="ARBA" id="ARBA00022833"/>
    </source>
</evidence>
<accession>A0AAX1TUG3</accession>
<dbReference type="RefSeq" id="WP_005978885.1">
    <property type="nucleotide sequence ID" value="NZ_CABKNW010000004.1"/>
</dbReference>
<dbReference type="GO" id="GO:0005507">
    <property type="term" value="F:copper ion binding"/>
    <property type="evidence" value="ECO:0007669"/>
    <property type="project" value="TreeGrafter"/>
</dbReference>
<keyword evidence="4" id="KW-0479">Metal-binding</keyword>
<dbReference type="GeneID" id="78454769"/>
<dbReference type="Pfam" id="PF02578">
    <property type="entry name" value="Cu-oxidase_4"/>
    <property type="match status" value="1"/>
</dbReference>
<dbReference type="Gene3D" id="3.60.140.10">
    <property type="entry name" value="CNF1/YfiH-like putative cysteine hydrolases"/>
    <property type="match status" value="1"/>
</dbReference>
<dbReference type="EMBL" id="LS483487">
    <property type="protein sequence ID" value="SQI99529.1"/>
    <property type="molecule type" value="Genomic_DNA"/>
</dbReference>
<dbReference type="CDD" id="cd16833">
    <property type="entry name" value="YfiH"/>
    <property type="match status" value="1"/>
</dbReference>
<evidence type="ECO:0000256" key="9">
    <source>
        <dbReference type="ARBA" id="ARBA00049893"/>
    </source>
</evidence>
<dbReference type="GO" id="GO:0016787">
    <property type="term" value="F:hydrolase activity"/>
    <property type="evidence" value="ECO:0007669"/>
    <property type="project" value="UniProtKB-KW"/>
</dbReference>
<comment type="catalytic activity">
    <reaction evidence="9">
        <text>S-methyl-5'-thioadenosine + phosphate = 5-(methylsulfanyl)-alpha-D-ribose 1-phosphate + adenine</text>
        <dbReference type="Rhea" id="RHEA:11852"/>
        <dbReference type="ChEBI" id="CHEBI:16708"/>
        <dbReference type="ChEBI" id="CHEBI:17509"/>
        <dbReference type="ChEBI" id="CHEBI:43474"/>
        <dbReference type="ChEBI" id="CHEBI:58533"/>
        <dbReference type="EC" id="2.4.2.28"/>
    </reaction>
    <physiologicalReaction direction="left-to-right" evidence="9">
        <dbReference type="Rhea" id="RHEA:11853"/>
    </physiologicalReaction>
</comment>
<dbReference type="NCBIfam" id="TIGR00726">
    <property type="entry name" value="peptidoglycan editing factor PgeF"/>
    <property type="match status" value="1"/>
</dbReference>
<dbReference type="PANTHER" id="PTHR30616">
    <property type="entry name" value="UNCHARACTERIZED PROTEIN YFIH"/>
    <property type="match status" value="1"/>
</dbReference>
<dbReference type="InterPro" id="IPR011324">
    <property type="entry name" value="Cytotoxic_necrot_fac-like_cat"/>
</dbReference>
<evidence type="ECO:0000256" key="7">
    <source>
        <dbReference type="ARBA" id="ARBA00047989"/>
    </source>
</evidence>
<dbReference type="Proteomes" id="UP000249008">
    <property type="component" value="Chromosome 1"/>
</dbReference>
<sequence length="238" mass="27501">MFEDKGNHLIIKEFEDMGIGTIFTDITYGNAKQKTREELVKDFALGERKLVSGYQTHSKNIQIIKEIEKEYFENTDGFITDRKDVVIFTKYADCLPVYIYDPIKEVIGLVHSGWRGTLQEIALEAVKLMEENYGTDIKNVYFAFGIGIGQENYEVGQEFKDLFSEKFPSDIVAESFVEKNGKLYFDNQKFNHLNLIANGADKSKIITNGYCTFRDKRFQSFRRDKENSGRAGGFIYFK</sequence>
<dbReference type="SUPFAM" id="SSF64438">
    <property type="entry name" value="CNF1/YfiH-like putative cysteine hydrolases"/>
    <property type="match status" value="1"/>
</dbReference>
<evidence type="ECO:0000256" key="3">
    <source>
        <dbReference type="ARBA" id="ARBA00022679"/>
    </source>
</evidence>
<comment type="similarity">
    <text evidence="2 10">Belongs to the purine nucleoside phosphorylase YfiH/LACC1 family.</text>
</comment>
<evidence type="ECO:0000256" key="5">
    <source>
        <dbReference type="ARBA" id="ARBA00022801"/>
    </source>
</evidence>
<keyword evidence="3" id="KW-0808">Transferase</keyword>
<dbReference type="GO" id="GO:0017061">
    <property type="term" value="F:S-methyl-5-thioadenosine phosphorylase activity"/>
    <property type="evidence" value="ECO:0007669"/>
    <property type="project" value="UniProtKB-EC"/>
</dbReference>